<name>A0ABS5BXG7_9BACT</name>
<sequence>MTICLCCFLLCSDLYGQSADPVALLRGVEQARKPLHGKLHLKWATKAGENRGALEVDVEFDRDKWRFTQVERVVESRSEQAAERDRVIRANKGDPGAAVKAGLGKLVTQKTLSVFDGSKLVQYADQLGGYIRVHEKGSAYLCFDVRTLGIARGYTPAYSLSECLGIDVAGSAKTVGKEVVDGKSCWHVIFSHDIAEVDFHYWICDTENFRVCRYEYHYPRDKPQLRVVTRLEYANEKDVLPIRVTAEEHSGAGTKVSTYEISNADYTVRPDEAIFTYKGLDMPPGAMVIDDRVNRVVGYFNGTDLSAELDDALQKSAAVAAREVQPPGTSWPLYTVLALVGLVLSVFGWSRLRRRT</sequence>
<dbReference type="RefSeq" id="WP_210658416.1">
    <property type="nucleotide sequence ID" value="NZ_JAGKQQ010000001.1"/>
</dbReference>
<keyword evidence="1" id="KW-0472">Membrane</keyword>
<feature type="transmembrane region" description="Helical" evidence="1">
    <location>
        <begin position="331"/>
        <end position="350"/>
    </location>
</feature>
<dbReference type="Proteomes" id="UP000676565">
    <property type="component" value="Unassembled WGS sequence"/>
</dbReference>
<protein>
    <recommendedName>
        <fullName evidence="4">DUF3068 domain-containing protein</fullName>
    </recommendedName>
</protein>
<keyword evidence="1" id="KW-0812">Transmembrane</keyword>
<gene>
    <name evidence="2" type="ORF">J8F10_24550</name>
</gene>
<evidence type="ECO:0000256" key="1">
    <source>
        <dbReference type="SAM" id="Phobius"/>
    </source>
</evidence>
<evidence type="ECO:0000313" key="2">
    <source>
        <dbReference type="EMBL" id="MBP3958431.1"/>
    </source>
</evidence>
<comment type="caution">
    <text evidence="2">The sequence shown here is derived from an EMBL/GenBank/DDBJ whole genome shotgun (WGS) entry which is preliminary data.</text>
</comment>
<dbReference type="EMBL" id="JAGKQQ010000001">
    <property type="protein sequence ID" value="MBP3958431.1"/>
    <property type="molecule type" value="Genomic_DNA"/>
</dbReference>
<accession>A0ABS5BXG7</accession>
<evidence type="ECO:0008006" key="4">
    <source>
        <dbReference type="Google" id="ProtNLM"/>
    </source>
</evidence>
<evidence type="ECO:0000313" key="3">
    <source>
        <dbReference type="Proteomes" id="UP000676565"/>
    </source>
</evidence>
<organism evidence="2 3">
    <name type="scientific">Gemmata palustris</name>
    <dbReference type="NCBI Taxonomy" id="2822762"/>
    <lineage>
        <taxon>Bacteria</taxon>
        <taxon>Pseudomonadati</taxon>
        <taxon>Planctomycetota</taxon>
        <taxon>Planctomycetia</taxon>
        <taxon>Gemmatales</taxon>
        <taxon>Gemmataceae</taxon>
        <taxon>Gemmata</taxon>
    </lineage>
</organism>
<reference evidence="2 3" key="1">
    <citation type="submission" date="2021-04" db="EMBL/GenBank/DDBJ databases">
        <authorList>
            <person name="Ivanova A."/>
        </authorList>
    </citation>
    <scope>NUCLEOTIDE SEQUENCE [LARGE SCALE GENOMIC DNA]</scope>
    <source>
        <strain evidence="2 3">G18</strain>
    </source>
</reference>
<keyword evidence="1" id="KW-1133">Transmembrane helix</keyword>
<proteinExistence type="predicted"/>
<keyword evidence="3" id="KW-1185">Reference proteome</keyword>